<dbReference type="AlphaFoldDB" id="A0A7X4HEG6"/>
<accession>A0A7X4HEG6</accession>
<keyword evidence="2" id="KW-1185">Reference proteome</keyword>
<evidence type="ECO:0008006" key="3">
    <source>
        <dbReference type="Google" id="ProtNLM"/>
    </source>
</evidence>
<evidence type="ECO:0000313" key="1">
    <source>
        <dbReference type="EMBL" id="MYN09719.1"/>
    </source>
</evidence>
<evidence type="ECO:0000313" key="2">
    <source>
        <dbReference type="Proteomes" id="UP000450676"/>
    </source>
</evidence>
<dbReference type="Proteomes" id="UP000450676">
    <property type="component" value="Unassembled WGS sequence"/>
</dbReference>
<sequence length="663" mass="71712">MARKNIGVLLDEHDPGTHSVARCLMAALEQEFQFTVLAAGNEPAVPPFELLLDFRPAGAASPAAGAASTLRYLTAAASAAGPEALLGARSFIVDRHTAAAQQADIFPALRPMARGVDFSIFNVQAHRTGALRLGWVGDAGAPGKAELALLAEALGDAYQISVISGQSSPQMLAAFYNSIDVLIVLSDLELAAQQLLEAAACGAFALCLSPVVLPACIAGHLGGLVLAPSAPALRAGLNWCGQQVEHIRVAGMRNAQRVAMEHNWALLAPAWSALLHREMAQCPPQAAAAPLDLLILDDIFPLLTSAFRIAEYNCYLSHFERAAVHSTATSFPPHRQQEGMGPARQEYETRYPEHAGKVRLGDPRWLEPARVAYMVFINNAYTFCPALERAGTPFIFCLYPGGGFAIDGEESDRKLRRVLSSPCFRKVLCTQKITYDYLIRKQFCRAEQIEFVYGGVNSVPETYPAPKLKFPAQKAQFDICFSAYQYSPQGIDKGYDVFVAVAKLLHARHADMVFHVIGNFTPDVIDVSELGRSIVFHGSLHTEALHQLYRSMDILLSPNRPFILSPGSFDGFPTGAALEAGVNEVALFVSDPLQLNPFADGTDLVIVQPEPHSIVQQIAAYYRDPGALYALSAQGAASLRRVLNLDTQMAPRLSLLEHAISAS</sequence>
<comment type="caution">
    <text evidence="1">The sequence shown here is derived from an EMBL/GenBank/DDBJ whole genome shotgun (WGS) entry which is preliminary data.</text>
</comment>
<reference evidence="1 2" key="1">
    <citation type="submission" date="2019-12" db="EMBL/GenBank/DDBJ databases">
        <title>Novel species isolated from a subtropical stream in China.</title>
        <authorList>
            <person name="Lu H."/>
        </authorList>
    </citation>
    <scope>NUCLEOTIDE SEQUENCE [LARGE SCALE GENOMIC DNA]</scope>
    <source>
        <strain evidence="1 2">FT127W</strain>
    </source>
</reference>
<proteinExistence type="predicted"/>
<dbReference type="CDD" id="cd03801">
    <property type="entry name" value="GT4_PimA-like"/>
    <property type="match status" value="1"/>
</dbReference>
<protein>
    <recommendedName>
        <fullName evidence="3">Glycosyltransferase</fullName>
    </recommendedName>
</protein>
<dbReference type="RefSeq" id="WP_161074015.1">
    <property type="nucleotide sequence ID" value="NZ_CP086370.1"/>
</dbReference>
<dbReference type="Pfam" id="PF13692">
    <property type="entry name" value="Glyco_trans_1_4"/>
    <property type="match status" value="1"/>
</dbReference>
<dbReference type="SUPFAM" id="SSF53756">
    <property type="entry name" value="UDP-Glycosyltransferase/glycogen phosphorylase"/>
    <property type="match status" value="2"/>
</dbReference>
<gene>
    <name evidence="1" type="ORF">GTP77_20565</name>
</gene>
<dbReference type="EMBL" id="WWCU01000026">
    <property type="protein sequence ID" value="MYN09719.1"/>
    <property type="molecule type" value="Genomic_DNA"/>
</dbReference>
<organism evidence="1 2">
    <name type="scientific">Pseudoduganella aquatica</name>
    <dbReference type="NCBI Taxonomy" id="2660641"/>
    <lineage>
        <taxon>Bacteria</taxon>
        <taxon>Pseudomonadati</taxon>
        <taxon>Pseudomonadota</taxon>
        <taxon>Betaproteobacteria</taxon>
        <taxon>Burkholderiales</taxon>
        <taxon>Oxalobacteraceae</taxon>
        <taxon>Telluria group</taxon>
        <taxon>Pseudoduganella</taxon>
    </lineage>
</organism>
<dbReference type="Gene3D" id="3.40.50.2000">
    <property type="entry name" value="Glycogen Phosphorylase B"/>
    <property type="match status" value="2"/>
</dbReference>
<name>A0A7X4HEG6_9BURK</name>